<evidence type="ECO:0000313" key="1">
    <source>
        <dbReference type="EMBL" id="MBD8497248.1"/>
    </source>
</evidence>
<name>A0ABR9AT06_9BACL</name>
<gene>
    <name evidence="1" type="ORF">IFO66_02915</name>
</gene>
<organism evidence="1 2">
    <name type="scientific">Paenibacillus arenosi</name>
    <dbReference type="NCBI Taxonomy" id="2774142"/>
    <lineage>
        <taxon>Bacteria</taxon>
        <taxon>Bacillati</taxon>
        <taxon>Bacillota</taxon>
        <taxon>Bacilli</taxon>
        <taxon>Bacillales</taxon>
        <taxon>Paenibacillaceae</taxon>
        <taxon>Paenibacillus</taxon>
    </lineage>
</organism>
<reference evidence="1 2" key="1">
    <citation type="submission" date="2020-09" db="EMBL/GenBank/DDBJ databases">
        <title>Paenibacillus sp. CAU 1523 isolated from sand of Haeundae Beach.</title>
        <authorList>
            <person name="Kim W."/>
        </authorList>
    </citation>
    <scope>NUCLEOTIDE SEQUENCE [LARGE SCALE GENOMIC DNA]</scope>
    <source>
        <strain evidence="1 2">CAU 1523</strain>
    </source>
</reference>
<dbReference type="RefSeq" id="WP_192023659.1">
    <property type="nucleotide sequence ID" value="NZ_JACYTN010000001.1"/>
</dbReference>
<proteinExistence type="predicted"/>
<comment type="caution">
    <text evidence="1">The sequence shown here is derived from an EMBL/GenBank/DDBJ whole genome shotgun (WGS) entry which is preliminary data.</text>
</comment>
<accession>A0ABR9AT06</accession>
<dbReference type="Proteomes" id="UP000634529">
    <property type="component" value="Unassembled WGS sequence"/>
</dbReference>
<sequence>MGVNFTALFEHCIKVEELRDLPMYLNNQKKFKYFYSVASTYDDTKIDDWKWPEDIIRNRTVEEEFLEEGFVSMGGPGGFTFYLGKHLCELRSYVRWGNFLEEETIQNHFRKICFEFSYIFGNPLYAPDLFCLDSYLFDGETIVEVREYLARKYGGPSKTIKDMYTNYKLNQEYNNYFIEDFKDII</sequence>
<protein>
    <submittedName>
        <fullName evidence="1">Uncharacterized protein</fullName>
    </submittedName>
</protein>
<dbReference type="EMBL" id="JACYTN010000001">
    <property type="protein sequence ID" value="MBD8497248.1"/>
    <property type="molecule type" value="Genomic_DNA"/>
</dbReference>
<keyword evidence="2" id="KW-1185">Reference proteome</keyword>
<evidence type="ECO:0000313" key="2">
    <source>
        <dbReference type="Proteomes" id="UP000634529"/>
    </source>
</evidence>